<feature type="transmembrane region" description="Helical" evidence="1">
    <location>
        <begin position="452"/>
        <end position="471"/>
    </location>
</feature>
<evidence type="ECO:0000313" key="3">
    <source>
        <dbReference type="Proteomes" id="UP000010880"/>
    </source>
</evidence>
<dbReference type="KEGG" id="hhl:Halha_2066"/>
<feature type="transmembrane region" description="Helical" evidence="1">
    <location>
        <begin position="426"/>
        <end position="445"/>
    </location>
</feature>
<proteinExistence type="predicted"/>
<evidence type="ECO:0000313" key="2">
    <source>
        <dbReference type="EMBL" id="AGB41960.1"/>
    </source>
</evidence>
<feature type="transmembrane region" description="Helical" evidence="1">
    <location>
        <begin position="491"/>
        <end position="513"/>
    </location>
</feature>
<feature type="transmembrane region" description="Helical" evidence="1">
    <location>
        <begin position="368"/>
        <end position="390"/>
    </location>
</feature>
<keyword evidence="3" id="KW-1185">Reference proteome</keyword>
<evidence type="ECO:0000256" key="1">
    <source>
        <dbReference type="SAM" id="Phobius"/>
    </source>
</evidence>
<dbReference type="OrthoDB" id="3199331at2"/>
<feature type="transmembrane region" description="Helical" evidence="1">
    <location>
        <begin position="402"/>
        <end position="420"/>
    </location>
</feature>
<feature type="transmembrane region" description="Helical" evidence="1">
    <location>
        <begin position="544"/>
        <end position="562"/>
    </location>
</feature>
<protein>
    <submittedName>
        <fullName evidence="2">Uncharacterized protein</fullName>
    </submittedName>
</protein>
<accession>L0KBN7</accession>
<keyword evidence="1" id="KW-1133">Transmembrane helix</keyword>
<dbReference type="AlphaFoldDB" id="L0KBN7"/>
<dbReference type="HOGENOM" id="CLU_013382_1_0_9"/>
<dbReference type="Proteomes" id="UP000010880">
    <property type="component" value="Chromosome"/>
</dbReference>
<gene>
    <name evidence="2" type="ordered locus">Halha_2066</name>
</gene>
<dbReference type="PATRIC" id="fig|748449.3.peg.1988"/>
<dbReference type="EMBL" id="CP003359">
    <property type="protein sequence ID" value="AGB41960.1"/>
    <property type="molecule type" value="Genomic_DNA"/>
</dbReference>
<keyword evidence="1" id="KW-0812">Transmembrane</keyword>
<sequence>MKRYIIFITLLFIVLSSPLVQATDSRFILFIMDGVSLAEIEEIKTPNLEQLITNGAVGLMNMRTAGELEPDDSYLTIGAGTRARVDKGGYLNFNLTEEYQGTKVRDIYIRRVGHLNTEADIVNLRLKSIRDANQSSSYQAEIGHLTTLLNQANLDVAVLGNADIWNQARRQVALIGINKYGIVKQGDVGQKMYRQTDQYPSGYITDHDYLMKQFNKFFDTSDLLVVESGDTSRIEAVRQLLTTKKFKQAKKKAIKRVDRLLGLIVKELDFNKDYLLVVIPTPASGNKLTLATLVGPTIKDGLLTSGSTRRTGLITSLDIAPTIYYSLINSNKGQFTGRGMTSVKSDKGLDYLSQLNNKIKRTFKWRPIVVKGFILLQIITLGLVAFIFIYNRDNNLLERISIYLLISLLWIPSCFLLSSYFLDQNIYFAISSWLIISLFLAHYTIQQENKLLPFLVPTLVITTLLTFDLWRGADWTKLSVLGYSPVIGARFYGIGNEFMGVLIGAGIIGLTGLQELKERLVNKHMLILFILLVLTVGYPKAGANFGGVITATLACSVTYFNLKGYNFDWKILLKISLVLLGTVLIIILIDFYGGLKTNTHLAHTLVVIKEEGISELLVIISRKLQMNLKLLRWTIWSRVLLAFVIILIILFKWPQGKIRDLIINYPSLAAGFRGSIVGSTVTMLVNDSGVVAAATLLLFPIFTLLYIVLVSKKN</sequence>
<name>L0KBN7_HALHC</name>
<dbReference type="STRING" id="748449.Halha_2066"/>
<dbReference type="InterPro" id="IPR017850">
    <property type="entry name" value="Alkaline_phosphatase_core_sf"/>
</dbReference>
<feature type="transmembrane region" description="Helical" evidence="1">
    <location>
        <begin position="571"/>
        <end position="592"/>
    </location>
</feature>
<feature type="transmembrane region" description="Helical" evidence="1">
    <location>
        <begin position="633"/>
        <end position="651"/>
    </location>
</feature>
<dbReference type="RefSeq" id="WP_015327674.1">
    <property type="nucleotide sequence ID" value="NC_019978.1"/>
</dbReference>
<organism evidence="2 3">
    <name type="scientific">Halobacteroides halobius (strain ATCC 35273 / DSM 5150 / MD-1)</name>
    <dbReference type="NCBI Taxonomy" id="748449"/>
    <lineage>
        <taxon>Bacteria</taxon>
        <taxon>Bacillati</taxon>
        <taxon>Bacillota</taxon>
        <taxon>Clostridia</taxon>
        <taxon>Halanaerobiales</taxon>
        <taxon>Halobacteroidaceae</taxon>
        <taxon>Halobacteroides</taxon>
    </lineage>
</organism>
<feature type="transmembrane region" description="Helical" evidence="1">
    <location>
        <begin position="690"/>
        <end position="709"/>
    </location>
</feature>
<reference evidence="3" key="1">
    <citation type="submission" date="2012-02" db="EMBL/GenBank/DDBJ databases">
        <title>The complete genome of Halobacteroides halobius DSM 5150.</title>
        <authorList>
            <person name="Lucas S."/>
            <person name="Copeland A."/>
            <person name="Lapidus A."/>
            <person name="Glavina del Rio T."/>
            <person name="Dalin E."/>
            <person name="Tice H."/>
            <person name="Bruce D."/>
            <person name="Goodwin L."/>
            <person name="Pitluck S."/>
            <person name="Peters L."/>
            <person name="Mikhailova N."/>
            <person name="Gu W."/>
            <person name="Kyrpides N."/>
            <person name="Mavromatis K."/>
            <person name="Ivanova N."/>
            <person name="Brettin T."/>
            <person name="Detter J.C."/>
            <person name="Han C."/>
            <person name="Larimer F."/>
            <person name="Land M."/>
            <person name="Hauser L."/>
            <person name="Markowitz V."/>
            <person name="Cheng J.-F."/>
            <person name="Hugenholtz P."/>
            <person name="Woyke T."/>
            <person name="Wu D."/>
            <person name="Tindall B."/>
            <person name="Pomrenke H."/>
            <person name="Brambilla E."/>
            <person name="Klenk H.-P."/>
            <person name="Eisen J.A."/>
        </authorList>
    </citation>
    <scope>NUCLEOTIDE SEQUENCE [LARGE SCALE GENOMIC DNA]</scope>
    <source>
        <strain evidence="3">ATCC 35273 / DSM 5150 / MD-1</strain>
    </source>
</reference>
<feature type="transmembrane region" description="Helical" evidence="1">
    <location>
        <begin position="663"/>
        <end position="684"/>
    </location>
</feature>
<dbReference type="SUPFAM" id="SSF53649">
    <property type="entry name" value="Alkaline phosphatase-like"/>
    <property type="match status" value="1"/>
</dbReference>
<feature type="transmembrane region" description="Helical" evidence="1">
    <location>
        <begin position="520"/>
        <end position="538"/>
    </location>
</feature>
<keyword evidence="1" id="KW-0472">Membrane</keyword>
<dbReference type="eggNOG" id="COG3119">
    <property type="taxonomic scope" value="Bacteria"/>
</dbReference>